<dbReference type="InterPro" id="IPR002646">
    <property type="entry name" value="PolA_pol_head_dom"/>
</dbReference>
<feature type="domain" description="tRNA nucleotidyltransferase/poly(A) polymerase RNA and SrmB- binding" evidence="10">
    <location>
        <begin position="184"/>
        <end position="239"/>
    </location>
</feature>
<dbReference type="CDD" id="cd05398">
    <property type="entry name" value="NT_ClassII-CCAase"/>
    <property type="match status" value="1"/>
</dbReference>
<dbReference type="InterPro" id="IPR043519">
    <property type="entry name" value="NT_sf"/>
</dbReference>
<dbReference type="PANTHER" id="PTHR46173:SF1">
    <property type="entry name" value="CCA TRNA NUCLEOTIDYLTRANSFERASE 1, MITOCHONDRIAL"/>
    <property type="match status" value="1"/>
</dbReference>
<dbReference type="Proteomes" id="UP000826300">
    <property type="component" value="Chromosome"/>
</dbReference>
<dbReference type="KEGG" id="nsm:JO391_15660"/>
<keyword evidence="4" id="KW-0548">Nucleotidyltransferase</keyword>
<name>A0A8G1EB96_9RHOB</name>
<keyword evidence="12" id="KW-1185">Reference proteome</keyword>
<dbReference type="InterPro" id="IPR032828">
    <property type="entry name" value="PolyA_RNA-bd"/>
</dbReference>
<keyword evidence="8" id="KW-0694">RNA-binding</keyword>
<dbReference type="PANTHER" id="PTHR46173">
    <property type="entry name" value="CCA TRNA NUCLEOTIDYLTRANSFERASE 1, MITOCHONDRIAL"/>
    <property type="match status" value="1"/>
</dbReference>
<dbReference type="SUPFAM" id="SSF81301">
    <property type="entry name" value="Nucleotidyltransferase"/>
    <property type="match status" value="1"/>
</dbReference>
<keyword evidence="7" id="KW-0460">Magnesium</keyword>
<comment type="similarity">
    <text evidence="8">Belongs to the tRNA nucleotidyltransferase/poly(A) polymerase family.</text>
</comment>
<proteinExistence type="inferred from homology"/>
<dbReference type="GO" id="GO:0000166">
    <property type="term" value="F:nucleotide binding"/>
    <property type="evidence" value="ECO:0007669"/>
    <property type="project" value="UniProtKB-KW"/>
</dbReference>
<accession>A0A8G1EB96</accession>
<dbReference type="SUPFAM" id="SSF81891">
    <property type="entry name" value="Poly A polymerase C-terminal region-like"/>
    <property type="match status" value="1"/>
</dbReference>
<dbReference type="GO" id="GO:0016779">
    <property type="term" value="F:nucleotidyltransferase activity"/>
    <property type="evidence" value="ECO:0007669"/>
    <property type="project" value="UniProtKB-KW"/>
</dbReference>
<dbReference type="GO" id="GO:0046872">
    <property type="term" value="F:metal ion binding"/>
    <property type="evidence" value="ECO:0007669"/>
    <property type="project" value="UniProtKB-KW"/>
</dbReference>
<keyword evidence="6" id="KW-0547">Nucleotide-binding</keyword>
<comment type="cofactor">
    <cofactor evidence="1">
        <name>Mg(2+)</name>
        <dbReference type="ChEBI" id="CHEBI:18420"/>
    </cofactor>
</comment>
<keyword evidence="3" id="KW-0819">tRNA processing</keyword>
<dbReference type="AlphaFoldDB" id="A0A8G1EB96"/>
<evidence type="ECO:0000313" key="11">
    <source>
        <dbReference type="EMBL" id="QYZ69162.1"/>
    </source>
</evidence>
<feature type="domain" description="Poly A polymerase head" evidence="9">
    <location>
        <begin position="29"/>
        <end position="149"/>
    </location>
</feature>
<dbReference type="Pfam" id="PF12627">
    <property type="entry name" value="PolyA_pol_RNAbd"/>
    <property type="match status" value="1"/>
</dbReference>
<evidence type="ECO:0000313" key="12">
    <source>
        <dbReference type="Proteomes" id="UP000826300"/>
    </source>
</evidence>
<evidence type="ECO:0000256" key="6">
    <source>
        <dbReference type="ARBA" id="ARBA00022741"/>
    </source>
</evidence>
<reference evidence="11" key="1">
    <citation type="submission" date="2021-02" db="EMBL/GenBank/DDBJ databases">
        <title>Rhodobacter shimadae sp. nov., an aerobic anoxygenic phototrophic bacterium isolated from a hot spring.</title>
        <authorList>
            <person name="Muramatsu S."/>
            <person name="Haruta S."/>
            <person name="Hirose S."/>
            <person name="Hanada S."/>
        </authorList>
    </citation>
    <scope>NUCLEOTIDE SEQUENCE</scope>
    <source>
        <strain evidence="11">N10</strain>
    </source>
</reference>
<dbReference type="Gene3D" id="1.10.3090.10">
    <property type="entry name" value="cca-adding enzyme, domain 2"/>
    <property type="match status" value="1"/>
</dbReference>
<gene>
    <name evidence="11" type="ORF">JO391_15660</name>
</gene>
<dbReference type="Pfam" id="PF01743">
    <property type="entry name" value="PolyA_pol"/>
    <property type="match status" value="1"/>
</dbReference>
<evidence type="ECO:0000256" key="1">
    <source>
        <dbReference type="ARBA" id="ARBA00001946"/>
    </source>
</evidence>
<evidence type="ECO:0000259" key="10">
    <source>
        <dbReference type="Pfam" id="PF12627"/>
    </source>
</evidence>
<dbReference type="EMBL" id="CP069370">
    <property type="protein sequence ID" value="QYZ69162.1"/>
    <property type="molecule type" value="Genomic_DNA"/>
</dbReference>
<keyword evidence="2 8" id="KW-0808">Transferase</keyword>
<evidence type="ECO:0000256" key="3">
    <source>
        <dbReference type="ARBA" id="ARBA00022694"/>
    </source>
</evidence>
<evidence type="ECO:0000256" key="8">
    <source>
        <dbReference type="RuleBase" id="RU003953"/>
    </source>
</evidence>
<sequence length="380" mass="39879">MRLSGDWLTHPGTVAVMQALEGAGGRALFVGGCVRDAVLDRRVGDIDIATDLTPERVVEAVRAAGLKAVPTGIDHGTVTVIAAHKPHEVTTFRRDVETFGRHAVVAFSTEVADDAARRDFTMNALYADAAGAVIDPLGSGLRDALARHVRFIGDPEDRIREDYLRILRFFRFSAVVGDPELGLDAEGLAACAALAEGLGQLSRERIGAEMRKLLAASDPAPALAAMAQAGVLARVLPGAETGALAPLVHLEGGHRQDWLRRLAVLGGEDAEGRLRLSRAEARDLDALRRAIGSTESAAVLGWCLGAERGADAVLARAAVMGTPVGLDALDEVARGAAARFPITAADLAPLTGKDLGARLKALEARWLAGGLCAGKDELLR</sequence>
<dbReference type="Gene3D" id="3.30.460.10">
    <property type="entry name" value="Beta Polymerase, domain 2"/>
    <property type="match status" value="1"/>
</dbReference>
<dbReference type="GO" id="GO:0008033">
    <property type="term" value="P:tRNA processing"/>
    <property type="evidence" value="ECO:0007669"/>
    <property type="project" value="UniProtKB-KW"/>
</dbReference>
<organism evidence="11 12">
    <name type="scientific">Neotabrizicola shimadae</name>
    <dbReference type="NCBI Taxonomy" id="2807096"/>
    <lineage>
        <taxon>Bacteria</taxon>
        <taxon>Pseudomonadati</taxon>
        <taxon>Pseudomonadota</taxon>
        <taxon>Alphaproteobacteria</taxon>
        <taxon>Rhodobacterales</taxon>
        <taxon>Paracoccaceae</taxon>
        <taxon>Neotabrizicola</taxon>
    </lineage>
</organism>
<evidence type="ECO:0000259" key="9">
    <source>
        <dbReference type="Pfam" id="PF01743"/>
    </source>
</evidence>
<dbReference type="GO" id="GO:0000049">
    <property type="term" value="F:tRNA binding"/>
    <property type="evidence" value="ECO:0007669"/>
    <property type="project" value="TreeGrafter"/>
</dbReference>
<evidence type="ECO:0000256" key="4">
    <source>
        <dbReference type="ARBA" id="ARBA00022695"/>
    </source>
</evidence>
<evidence type="ECO:0000256" key="5">
    <source>
        <dbReference type="ARBA" id="ARBA00022723"/>
    </source>
</evidence>
<dbReference type="RefSeq" id="WP_220661382.1">
    <property type="nucleotide sequence ID" value="NZ_CP069370.1"/>
</dbReference>
<evidence type="ECO:0000256" key="2">
    <source>
        <dbReference type="ARBA" id="ARBA00022679"/>
    </source>
</evidence>
<protein>
    <submittedName>
        <fullName evidence="11">CCA tRNA nucleotidyltransferase</fullName>
    </submittedName>
</protein>
<keyword evidence="5" id="KW-0479">Metal-binding</keyword>
<dbReference type="InterPro" id="IPR050264">
    <property type="entry name" value="Bact_CCA-adding_enz_type3_sf"/>
</dbReference>
<evidence type="ECO:0000256" key="7">
    <source>
        <dbReference type="ARBA" id="ARBA00022842"/>
    </source>
</evidence>